<dbReference type="InterPro" id="IPR043168">
    <property type="entry name" value="DegV_C"/>
</dbReference>
<evidence type="ECO:0000256" key="1">
    <source>
        <dbReference type="ARBA" id="ARBA00023121"/>
    </source>
</evidence>
<dbReference type="Pfam" id="PF02645">
    <property type="entry name" value="DegV"/>
    <property type="match status" value="1"/>
</dbReference>
<dbReference type="Gene3D" id="3.40.50.10170">
    <property type="match status" value="1"/>
</dbReference>
<dbReference type="Gene3D" id="3.30.1180.10">
    <property type="match status" value="1"/>
</dbReference>
<dbReference type="SUPFAM" id="SSF82549">
    <property type="entry name" value="DAK1/DegV-like"/>
    <property type="match status" value="1"/>
</dbReference>
<organism evidence="2 3">
    <name type="scientific">Eshraghiella crossota DSM 2876</name>
    <dbReference type="NCBI Taxonomy" id="511680"/>
    <lineage>
        <taxon>Bacteria</taxon>
        <taxon>Bacillati</taxon>
        <taxon>Bacillota</taxon>
        <taxon>Clostridia</taxon>
        <taxon>Lachnospirales</taxon>
        <taxon>Lachnospiraceae</taxon>
        <taxon>Eshraghiella</taxon>
    </lineage>
</organism>
<dbReference type="InterPro" id="IPR050270">
    <property type="entry name" value="DegV_domain_contain"/>
</dbReference>
<dbReference type="Proteomes" id="UP000006238">
    <property type="component" value="Unassembled WGS sequence"/>
</dbReference>
<dbReference type="eggNOG" id="COG1307">
    <property type="taxonomic scope" value="Bacteria"/>
</dbReference>
<accession>D4RZC1</accession>
<dbReference type="STRING" id="45851.BHV86_04705"/>
<dbReference type="EMBL" id="ABWN01000027">
    <property type="protein sequence ID" value="EFF68665.1"/>
    <property type="molecule type" value="Genomic_DNA"/>
</dbReference>
<dbReference type="PROSITE" id="PS51482">
    <property type="entry name" value="DEGV"/>
    <property type="match status" value="1"/>
</dbReference>
<sequence length="287" mass="31873">MKVAIMTDDNSGMTREEAAGLGIFIMPMPFFINGELTYQSETFTRKDFYNKLAEGADVSTSQPSPGDVMDMWNDILSKGYDEIVYIPMSSGLSASCESAKIFSEEYDGKVHVVDNHRISVTMEESVINAIEYAKEGLSAAEIKERLEKEAYDATIFITVEDLNYLKKGGRVTAAAAAIGTILNLKPVLTIQGEKLDAYAKERGMKKARHTMIEAMQKEVQTRFKELYDNDNFKMCIAYSDVDDETLQGWVDEVKEAFPDKELLIRPLSLSIGCHIGPGALAIAGCRK</sequence>
<proteinExistence type="predicted"/>
<dbReference type="InterPro" id="IPR003797">
    <property type="entry name" value="DegV"/>
</dbReference>
<name>D4RZC1_9FIRM</name>
<keyword evidence="3" id="KW-1185">Reference proteome</keyword>
<dbReference type="NCBIfam" id="TIGR00762">
    <property type="entry name" value="DegV"/>
    <property type="match status" value="1"/>
</dbReference>
<dbReference type="GO" id="GO:0008289">
    <property type="term" value="F:lipid binding"/>
    <property type="evidence" value="ECO:0007669"/>
    <property type="project" value="UniProtKB-KW"/>
</dbReference>
<gene>
    <name evidence="2" type="ORF">BUTYVIB_01187</name>
</gene>
<reference evidence="2 3" key="1">
    <citation type="submission" date="2010-02" db="EMBL/GenBank/DDBJ databases">
        <authorList>
            <person name="Weinstock G."/>
            <person name="Sodergren E."/>
            <person name="Clifton S."/>
            <person name="Fulton L."/>
            <person name="Fulton B."/>
            <person name="Courtney L."/>
            <person name="Fronick C."/>
            <person name="Harrison M."/>
            <person name="Strong C."/>
            <person name="Farmer C."/>
            <person name="Delahaunty K."/>
            <person name="Markovic C."/>
            <person name="Hall O."/>
            <person name="Minx P."/>
            <person name="Tomlinson C."/>
            <person name="Mitreva M."/>
            <person name="Nelson J."/>
            <person name="Hou S."/>
            <person name="Wollam A."/>
            <person name="Pepin K.H."/>
            <person name="Johnson M."/>
            <person name="Bhonagiri V."/>
            <person name="Zhang X."/>
            <person name="Suruliraj S."/>
            <person name="Warren W."/>
            <person name="Chinwalla A."/>
            <person name="Mardis E.R."/>
            <person name="Wilson R.K."/>
        </authorList>
    </citation>
    <scope>NUCLEOTIDE SEQUENCE [LARGE SCALE GENOMIC DNA]</scope>
    <source>
        <strain evidence="2 3">DSM 2876</strain>
    </source>
</reference>
<evidence type="ECO:0000313" key="3">
    <source>
        <dbReference type="Proteomes" id="UP000006238"/>
    </source>
</evidence>
<protein>
    <submittedName>
        <fullName evidence="2">EDD domain protein, DegV family</fullName>
    </submittedName>
</protein>
<dbReference type="PANTHER" id="PTHR33434">
    <property type="entry name" value="DEGV DOMAIN-CONTAINING PROTEIN DR_1986-RELATED"/>
    <property type="match status" value="1"/>
</dbReference>
<dbReference type="RefSeq" id="WP_005602581.1">
    <property type="nucleotide sequence ID" value="NZ_GG663523.1"/>
</dbReference>
<dbReference type="AlphaFoldDB" id="D4RZC1"/>
<keyword evidence="1" id="KW-0446">Lipid-binding</keyword>
<dbReference type="HOGENOM" id="CLU_048251_3_0_9"/>
<dbReference type="GeneID" id="98919118"/>
<comment type="caution">
    <text evidence="2">The sequence shown here is derived from an EMBL/GenBank/DDBJ whole genome shotgun (WGS) entry which is preliminary data.</text>
</comment>
<dbReference type="PANTHER" id="PTHR33434:SF2">
    <property type="entry name" value="FATTY ACID-BINDING PROTEIN TM_1468"/>
    <property type="match status" value="1"/>
</dbReference>
<evidence type="ECO:0000313" key="2">
    <source>
        <dbReference type="EMBL" id="EFF68665.1"/>
    </source>
</evidence>